<dbReference type="InterPro" id="IPR045804">
    <property type="entry name" value="DUF5920"/>
</dbReference>
<dbReference type="InterPro" id="IPR015943">
    <property type="entry name" value="WD40/YVTN_repeat-like_dom_sf"/>
</dbReference>
<dbReference type="InterPro" id="IPR001680">
    <property type="entry name" value="WD40_rpt"/>
</dbReference>
<feature type="region of interest" description="Disordered" evidence="4">
    <location>
        <begin position="1"/>
        <end position="23"/>
    </location>
</feature>
<evidence type="ECO:0000313" key="8">
    <source>
        <dbReference type="Proteomes" id="UP001221898"/>
    </source>
</evidence>
<keyword evidence="1 3" id="KW-0853">WD repeat</keyword>
<feature type="region of interest" description="Disordered" evidence="4">
    <location>
        <begin position="217"/>
        <end position="240"/>
    </location>
</feature>
<dbReference type="PROSITE" id="PS00678">
    <property type="entry name" value="WD_REPEATS_1"/>
    <property type="match status" value="1"/>
</dbReference>
<feature type="repeat" description="WD" evidence="3">
    <location>
        <begin position="2252"/>
        <end position="2287"/>
    </location>
</feature>
<feature type="repeat" description="WD" evidence="3">
    <location>
        <begin position="1904"/>
        <end position="1936"/>
    </location>
</feature>
<feature type="repeat" description="WD" evidence="3">
    <location>
        <begin position="1820"/>
        <end position="1861"/>
    </location>
</feature>
<evidence type="ECO:0000256" key="1">
    <source>
        <dbReference type="ARBA" id="ARBA00022574"/>
    </source>
</evidence>
<dbReference type="InterPro" id="IPR056829">
    <property type="entry name" value="Beta-prop_TEP1_2nd"/>
</dbReference>
<dbReference type="Pfam" id="PF13271">
    <property type="entry name" value="DUF4062"/>
    <property type="match status" value="1"/>
</dbReference>
<dbReference type="Gene3D" id="1.25.40.370">
    <property type="match status" value="1"/>
</dbReference>
<dbReference type="PROSITE" id="PS50837">
    <property type="entry name" value="NACHT"/>
    <property type="match status" value="1"/>
</dbReference>
<dbReference type="Pfam" id="PF00400">
    <property type="entry name" value="WD40"/>
    <property type="match status" value="6"/>
</dbReference>
<dbReference type="CDD" id="cd00200">
    <property type="entry name" value="WD40"/>
    <property type="match status" value="2"/>
</dbReference>
<dbReference type="InterPro" id="IPR037214">
    <property type="entry name" value="TROVE_dom_sf"/>
</dbReference>
<dbReference type="Gene3D" id="2.130.10.10">
    <property type="entry name" value="YVTN repeat-like/Quinoprotein amine dehydrogenase"/>
    <property type="match status" value="6"/>
</dbReference>
<feature type="repeat" description="WD" evidence="3">
    <location>
        <begin position="1862"/>
        <end position="1895"/>
    </location>
</feature>
<evidence type="ECO:0000256" key="3">
    <source>
        <dbReference type="PROSITE-ProRule" id="PRU00221"/>
    </source>
</evidence>
<dbReference type="GO" id="GO:0070034">
    <property type="term" value="F:telomerase RNA binding"/>
    <property type="evidence" value="ECO:0007669"/>
    <property type="project" value="TreeGrafter"/>
</dbReference>
<dbReference type="SUPFAM" id="SSF50978">
    <property type="entry name" value="WD40 repeat-like"/>
    <property type="match status" value="4"/>
</dbReference>
<dbReference type="InterPro" id="IPR052652">
    <property type="entry name" value="Telomerase_Complex_Comp"/>
</dbReference>
<feature type="compositionally biased region" description="Basic and acidic residues" evidence="4">
    <location>
        <begin position="231"/>
        <end position="240"/>
    </location>
</feature>
<dbReference type="InterPro" id="IPR036322">
    <property type="entry name" value="WD40_repeat_dom_sf"/>
</dbReference>
<dbReference type="SUPFAM" id="SSF52540">
    <property type="entry name" value="P-loop containing nucleoside triphosphate hydrolases"/>
    <property type="match status" value="1"/>
</dbReference>
<keyword evidence="2" id="KW-0677">Repeat</keyword>
<dbReference type="Pfam" id="PF05731">
    <property type="entry name" value="TROVE"/>
    <property type="match status" value="1"/>
</dbReference>
<dbReference type="InterPro" id="IPR025139">
    <property type="entry name" value="DUF4062"/>
</dbReference>
<feature type="repeat" description="WD" evidence="3">
    <location>
        <begin position="2173"/>
        <end position="2212"/>
    </location>
</feature>
<feature type="repeat" description="WD" evidence="3">
    <location>
        <begin position="1780"/>
        <end position="1812"/>
    </location>
</feature>
<keyword evidence="8" id="KW-1185">Reference proteome</keyword>
<dbReference type="GO" id="GO:0003720">
    <property type="term" value="F:telomerase activity"/>
    <property type="evidence" value="ECO:0007669"/>
    <property type="project" value="TreeGrafter"/>
</dbReference>
<evidence type="ECO:0008006" key="9">
    <source>
        <dbReference type="Google" id="ProtNLM"/>
    </source>
</evidence>
<dbReference type="SMART" id="SM00320">
    <property type="entry name" value="WD40"/>
    <property type="match status" value="17"/>
</dbReference>
<dbReference type="InterPro" id="IPR007111">
    <property type="entry name" value="NACHT_NTPase"/>
</dbReference>
<feature type="domain" description="TROVE" evidence="6">
    <location>
        <begin position="231"/>
        <end position="675"/>
    </location>
</feature>
<protein>
    <recommendedName>
        <fullName evidence="9">Telomerase protein component 1</fullName>
    </recommendedName>
</protein>
<organism evidence="7 8">
    <name type="scientific">Aldrovandia affinis</name>
    <dbReference type="NCBI Taxonomy" id="143900"/>
    <lineage>
        <taxon>Eukaryota</taxon>
        <taxon>Metazoa</taxon>
        <taxon>Chordata</taxon>
        <taxon>Craniata</taxon>
        <taxon>Vertebrata</taxon>
        <taxon>Euteleostomi</taxon>
        <taxon>Actinopterygii</taxon>
        <taxon>Neopterygii</taxon>
        <taxon>Teleostei</taxon>
        <taxon>Notacanthiformes</taxon>
        <taxon>Halosauridae</taxon>
        <taxon>Aldrovandia</taxon>
    </lineage>
</organism>
<dbReference type="PROSITE" id="PS50082">
    <property type="entry name" value="WD_REPEATS_2"/>
    <property type="match status" value="10"/>
</dbReference>
<feature type="domain" description="NACHT" evidence="5">
    <location>
        <begin position="1179"/>
        <end position="1388"/>
    </location>
</feature>
<feature type="repeat" description="WD" evidence="3">
    <location>
        <begin position="2298"/>
        <end position="2333"/>
    </location>
</feature>
<comment type="caution">
    <text evidence="7">The sequence shown here is derived from an EMBL/GenBank/DDBJ whole genome shotgun (WGS) entry which is preliminary data.</text>
</comment>
<dbReference type="InterPro" id="IPR027417">
    <property type="entry name" value="P-loop_NTPase"/>
</dbReference>
<dbReference type="PROSITE" id="PS50294">
    <property type="entry name" value="WD_REPEATS_REGION"/>
    <property type="match status" value="6"/>
</dbReference>
<dbReference type="GO" id="GO:0000722">
    <property type="term" value="P:telomere maintenance via recombination"/>
    <property type="evidence" value="ECO:0007669"/>
    <property type="project" value="TreeGrafter"/>
</dbReference>
<dbReference type="Pfam" id="PF25048">
    <property type="entry name" value="Beta-prop_TEP1_C"/>
    <property type="match status" value="1"/>
</dbReference>
<dbReference type="Proteomes" id="UP001221898">
    <property type="component" value="Unassembled WGS sequence"/>
</dbReference>
<dbReference type="PROSITE" id="PS50988">
    <property type="entry name" value="TROVE"/>
    <property type="match status" value="1"/>
</dbReference>
<sequence length="2644" mass="292738">MADENPTSHDSLGPLCSHKPTPFDLSGEMKAALQGRSEPERGSISLGLYYTRPSLENRILAQASTTFAQSPALPQSHCAPPSWACKLSSPALQPSHLSSTNTSLQLSSSSSLLSSLLSTQNRLLQSAPLPPTSSSPMLASPAGLLLPVWAQPPAGGEEGQGGWPRPEEAMLDSSEDLQSPMEVWSQGSAQDSWVEDPDEVSIAMSVPDLCMCEEKEEEELPVPQNEEFGEVEERSNEQEEELKDKKYLLLNAVCCSLVNKQTPPGQEGWEEEHSLWMRMKSLVQDVSMRDPEFILKVAVYTRQELNIRITANFLLAMAASLPATKSHLRRYFCAAVQLPSDWLEVTRLYNTCFGRCLPSCLKKALVDKFKHFSEYQIAKYNTRKQRCKHNRNRIRSKAKAVEPSPEQWTKWANYLRSDADILQKFLKGQQRSAVDKKASVFSLKKMIQRLHIREPAEHVMPLLGKRYPGDVQAFSRSGLRGAWQRERAGQRMKLKQPDTWEQHLSQQGNQASTWEGLIDRKSLPFMAMLRNLRNMICQGISEGHHRQILARLTNKESVIRSRQFPFRFLSAYKAILELSNSVKEAPSSKEVLRGILKKLPKSRKYKQMDWQTAGRRRLRVALGVPFVSRIFNIKKAQLQKLSPSRCSAELLDRYRQALERAVQISCRYNVPPLPGRTILLCDMCLGDDPEWSAKQDFCCPPDPDGQSSSESDCNRLTPSFQEVALLLGLMIGYCSEHAQMFLSGYHGYKKMDLKSDDLLDNVRHVMKQVKDLQMNSGAMEMYSTFFHNLDSRKTKVDTIVFLGGTYSLHNLDCILNKYRKDISTETLIIKVFLNSRGIGTERDPLQSTDRNSVELHGFSEQTLRFVAERGSARLLDHVEHIDKLHSIPPPEGAEQQAGIETAVCPLPATPKLRWRAVRVFISSTFRDMHGERDILVRSVFPELRRRAAPHCLYLQEVELRWGVTEEEAGRALELCLDQVCHSQLLVGILGERYGLVPPQPTLPQLPQYDWVSSAPAGLSITEMEIRQFQELHPDSAQSRMIFYFRAPHLSRSVPVAWRADFASESKEAESKMADLKNRILGSGVKVTEDYPCEWGGVADGKPYVKGLEEFGNAVLEDLWGVLLKFFIKEVDETESGSEFTEQEVYQDAQQRQCHGRGKLIATAIATVQDAQLRGGGARGVVLVEGGPGEGKTVFMAALANALRSPDRSQKTPGCDVISYFTAASQSAHSVEQLLHCLIQWLRRRLGKGEETCFPSSYKDLLAEFHTKLKTLSEARKNQSLALLIDGVELVQDAGGQLRSDWIPQHLPLGVSLVLSVTSNSALRHTLAKMKGSLVFPLGPLSMPDRKEIVHRELAVYGKKLSDSAFNNQLQTLLMKKGAVSPLYLHLACEELRSFAVFEKMKDSLQSLPQSLGQLVQHALLRLLSQHRGLSWTLAALTISHSGLRERDLYAILSMCRELAPVSGMVTWQEMLRLARKPQERIPMATFSQLVRSLQSLIGQSYSQGLDDRLNLTNPEVRLAFEQLFLSGEDDKTRAHRLLAARLWTLCDPGAMDTFFHCEAEAIIHLPSHLMSSGQLAVVSVLLSSFHFLYANVRHGLLHHLLETYSLFDSQNSTSMATAVAPSNLEECRSFLQRHAALLSHWPALFLQQALNEPEGSTPHTWSQGIVGKQRGGAAGAVRVMRWLNKPEQVREKASELVSSFLSKPTCVAVSPGGAVAAVGTERGSLHLIHRATGQEVRSLVSCCDGISRCCFLGEGLLASTSYDGQLEMWDVESGCRTARVDAHSNRITGSDVSGDRKHLATVSLDFNLKVWSTKGSLVTTLPHPCPLNCVTFDPEGQLLAVGGWDGVVYLWNWLRGETLGTLSGHQQSVRSLSFSPSVSLLSSGCLSGEVRLWSVPALSCVGCYSAHQGSAEVLSFIQRGELLLSAGADSVVQLWSGGLGRAIAVLGEDKKQSNSCHSATKPPALCVAVAEGYAAVGYHGDGVKLYCVESGEVLWASEDLKVSVQCLVWIQGADRGVESGVEMEETTGSETAEGVETGANSREETGVETGAEVLVTGGRDSLLSVWRRREKWQMELQGTFGVQQGPILALAQSSSYLASASEDFTIALWSLKELTSDPWGDPSLVSVLRGHSGGVTCLCFNPSGEELLSGGKDRALLLWRVQPSPPTLSQSFLHCHRDWLTGCAWTPTTVVSCSSDGRVCVWDLQTGRCVREIPTPLSLTSLCCADQCVIGGSREGELLLWEWQSGVELSRISAHHAPVQHCAVLPNTVKEDMVVATASDDGTVKLWRPFDVHHHSTLPGHSRGIRGLAARQGVPTFLTISEDRTLRAWSVATAMETPPSHWGSATALAFSTCGQLLISGHDSGRVQVWNDNSVVCSKKVSDCEVTAVAFMPDDQFAVGCADCTVSVWTLVWNPQHTSAGLYKVSSHILDTPVRFLYFCSILLGACEDGLIVNVTQEQKEYRDKIYSWQNDVRILGLKPDSDISAWLVGEKNEDIQLAFIFSMGPSPQLNSAFACTELRAEETGSQAETHNRAAISAIYIDSDFVVCGDAKGNIWFNKPPDLCSWSPKKIAHSDRVSALRLTDSTIISASYDRSVKLWDRQTKKQVGVFVCWGPVLSVEVNPHRPTELVCGDGLGHIYFLSWRD</sequence>
<dbReference type="SUPFAM" id="SSF140864">
    <property type="entry name" value="TROVE domain-like"/>
    <property type="match status" value="1"/>
</dbReference>
<feature type="repeat" description="WD" evidence="3">
    <location>
        <begin position="2338"/>
        <end position="2370"/>
    </location>
</feature>
<feature type="repeat" description="WD" evidence="3">
    <location>
        <begin position="2569"/>
        <end position="2608"/>
    </location>
</feature>
<dbReference type="EMBL" id="JAINUG010000098">
    <property type="protein sequence ID" value="KAJ8397340.1"/>
    <property type="molecule type" value="Genomic_DNA"/>
</dbReference>
<dbReference type="Pfam" id="PF19334">
    <property type="entry name" value="DUF5920"/>
    <property type="match status" value="1"/>
</dbReference>
<name>A0AAD7S7E4_9TELE</name>
<dbReference type="InterPro" id="IPR036465">
    <property type="entry name" value="vWFA_dom_sf"/>
</dbReference>
<dbReference type="InterPro" id="IPR056828">
    <property type="entry name" value="Beta-prop_TEP1_C"/>
</dbReference>
<dbReference type="Pfam" id="PF05729">
    <property type="entry name" value="NACHT"/>
    <property type="match status" value="1"/>
</dbReference>
<gene>
    <name evidence="7" type="ORF">AAFF_G00438890</name>
</gene>
<dbReference type="InterPro" id="IPR019775">
    <property type="entry name" value="WD40_repeat_CS"/>
</dbReference>
<reference evidence="7" key="1">
    <citation type="journal article" date="2023" name="Science">
        <title>Genome structures resolve the early diversification of teleost fishes.</title>
        <authorList>
            <person name="Parey E."/>
            <person name="Louis A."/>
            <person name="Montfort J."/>
            <person name="Bouchez O."/>
            <person name="Roques C."/>
            <person name="Iampietro C."/>
            <person name="Lluch J."/>
            <person name="Castinel A."/>
            <person name="Donnadieu C."/>
            <person name="Desvignes T."/>
            <person name="Floi Bucao C."/>
            <person name="Jouanno E."/>
            <person name="Wen M."/>
            <person name="Mejri S."/>
            <person name="Dirks R."/>
            <person name="Jansen H."/>
            <person name="Henkel C."/>
            <person name="Chen W.J."/>
            <person name="Zahm M."/>
            <person name="Cabau C."/>
            <person name="Klopp C."/>
            <person name="Thompson A.W."/>
            <person name="Robinson-Rechavi M."/>
            <person name="Braasch I."/>
            <person name="Lecointre G."/>
            <person name="Bobe J."/>
            <person name="Postlethwait J.H."/>
            <person name="Berthelot C."/>
            <person name="Roest Crollius H."/>
            <person name="Guiguen Y."/>
        </authorList>
    </citation>
    <scope>NUCLEOTIDE SEQUENCE</scope>
    <source>
        <strain evidence="7">NC1722</strain>
    </source>
</reference>
<evidence type="ECO:0000256" key="2">
    <source>
        <dbReference type="ARBA" id="ARBA00022737"/>
    </source>
</evidence>
<dbReference type="PANTHER" id="PTHR44791:SF1">
    <property type="entry name" value="TELOMERASE PROTEIN COMPONENT 1"/>
    <property type="match status" value="1"/>
</dbReference>
<evidence type="ECO:0000259" key="6">
    <source>
        <dbReference type="PROSITE" id="PS50988"/>
    </source>
</evidence>
<proteinExistence type="predicted"/>
<evidence type="ECO:0000313" key="7">
    <source>
        <dbReference type="EMBL" id="KAJ8397340.1"/>
    </source>
</evidence>
<dbReference type="InterPro" id="IPR008858">
    <property type="entry name" value="TROVE_dom"/>
</dbReference>
<dbReference type="GO" id="GO:0005697">
    <property type="term" value="C:telomerase holoenzyme complex"/>
    <property type="evidence" value="ECO:0007669"/>
    <property type="project" value="TreeGrafter"/>
</dbReference>
<evidence type="ECO:0000259" key="5">
    <source>
        <dbReference type="PROSITE" id="PS50837"/>
    </source>
</evidence>
<dbReference type="Gene3D" id="3.40.50.410">
    <property type="entry name" value="von Willebrand factor, type A domain"/>
    <property type="match status" value="1"/>
</dbReference>
<dbReference type="Pfam" id="PF25047">
    <property type="entry name" value="Beta-prop_TEP1_2nd"/>
    <property type="match status" value="1"/>
</dbReference>
<feature type="region of interest" description="Disordered" evidence="4">
    <location>
        <begin position="148"/>
        <end position="186"/>
    </location>
</feature>
<dbReference type="PANTHER" id="PTHR44791">
    <property type="entry name" value="TELOMERASE PROTEIN COMPONENT 1 TEP1"/>
    <property type="match status" value="1"/>
</dbReference>
<accession>A0AAD7S7E4</accession>
<feature type="region of interest" description="Disordered" evidence="4">
    <location>
        <begin position="2024"/>
        <end position="2045"/>
    </location>
</feature>
<evidence type="ECO:0000256" key="4">
    <source>
        <dbReference type="SAM" id="MobiDB-lite"/>
    </source>
</evidence>
<feature type="repeat" description="WD" evidence="3">
    <location>
        <begin position="2128"/>
        <end position="2169"/>
    </location>
</feature>